<reference evidence="1 2" key="1">
    <citation type="submission" date="2020-08" db="EMBL/GenBank/DDBJ databases">
        <title>Genomic Encyclopedia of Type Strains, Phase IV (KMG-IV): sequencing the most valuable type-strain genomes for metagenomic binning, comparative biology and taxonomic classification.</title>
        <authorList>
            <person name="Goeker M."/>
        </authorList>
    </citation>
    <scope>NUCLEOTIDE SEQUENCE [LARGE SCALE GENOMIC DNA]</scope>
    <source>
        <strain evidence="1 2">DSM 29514</strain>
    </source>
</reference>
<evidence type="ECO:0000313" key="2">
    <source>
        <dbReference type="Proteomes" id="UP000519897"/>
    </source>
</evidence>
<proteinExistence type="predicted"/>
<keyword evidence="2" id="KW-1185">Reference proteome</keyword>
<sequence length="393" mass="44254">MNTHSFHRQAILQAANGCAHHVRVTLHGHPLDFCSDEADTGEILQFLFHLQGKVVQLPKEQLDSSSAPAPWRIAVIRSDAIWTGWANRRLVDPEGEMAGLKTYWRPDFPSVFVALSEELTVVRHGEPFRGLTILLNEERLLVYVRPEAEDAFIPHVETLAGYVWRRALWSEGFLDLHSAMLLYRGRGAVIIGPKMAGKTSLAMHFLARGAELLGSDFGEITITLQGKLQAKAVPHICRITPETITDNVFLHNALDTRRRDGFAYRDGPVFSHGKYEFFAPGLDHLFRRRVNICSMDVDLLIFPKFSTDTIRQRITPIDAATARARLVQSIAHDRPLADWLPFPDVLSRRGREAPLLDALGKAQLRAVQVEFGQEPSLAWEEIAALFTPDPHDR</sequence>
<comment type="caution">
    <text evidence="1">The sequence shown here is derived from an EMBL/GenBank/DDBJ whole genome shotgun (WGS) entry which is preliminary data.</text>
</comment>
<dbReference type="EMBL" id="JACIEC010000003">
    <property type="protein sequence ID" value="MBB4144507.1"/>
    <property type="molecule type" value="Genomic_DNA"/>
</dbReference>
<protein>
    <recommendedName>
        <fullName evidence="3">Serine kinase</fullName>
    </recommendedName>
</protein>
<dbReference type="Proteomes" id="UP000519897">
    <property type="component" value="Unassembled WGS sequence"/>
</dbReference>
<evidence type="ECO:0000313" key="1">
    <source>
        <dbReference type="EMBL" id="MBB4144507.1"/>
    </source>
</evidence>
<dbReference type="Gene3D" id="3.40.50.300">
    <property type="entry name" value="P-loop containing nucleotide triphosphate hydrolases"/>
    <property type="match status" value="1"/>
</dbReference>
<dbReference type="RefSeq" id="WP_165131169.1">
    <property type="nucleotide sequence ID" value="NZ_CP049249.1"/>
</dbReference>
<dbReference type="AlphaFoldDB" id="A0A7W6PSV7"/>
<evidence type="ECO:0008006" key="3">
    <source>
        <dbReference type="Google" id="ProtNLM"/>
    </source>
</evidence>
<gene>
    <name evidence="1" type="ORF">GGQ72_003064</name>
</gene>
<name>A0A7W6PSV7_9HYPH</name>
<organism evidence="1 2">
    <name type="scientific">Rhizobium rhizoryzae</name>
    <dbReference type="NCBI Taxonomy" id="451876"/>
    <lineage>
        <taxon>Bacteria</taxon>
        <taxon>Pseudomonadati</taxon>
        <taxon>Pseudomonadota</taxon>
        <taxon>Alphaproteobacteria</taxon>
        <taxon>Hyphomicrobiales</taxon>
        <taxon>Rhizobiaceae</taxon>
        <taxon>Rhizobium/Agrobacterium group</taxon>
        <taxon>Rhizobium</taxon>
    </lineage>
</organism>
<accession>A0A7W6PSV7</accession>
<dbReference type="InterPro" id="IPR027417">
    <property type="entry name" value="P-loop_NTPase"/>
</dbReference>